<evidence type="ECO:0000313" key="3">
    <source>
        <dbReference type="Proteomes" id="UP001189429"/>
    </source>
</evidence>
<evidence type="ECO:0000313" key="2">
    <source>
        <dbReference type="EMBL" id="CAK0839530.1"/>
    </source>
</evidence>
<organism evidence="2 3">
    <name type="scientific">Prorocentrum cordatum</name>
    <dbReference type="NCBI Taxonomy" id="2364126"/>
    <lineage>
        <taxon>Eukaryota</taxon>
        <taxon>Sar</taxon>
        <taxon>Alveolata</taxon>
        <taxon>Dinophyceae</taxon>
        <taxon>Prorocentrales</taxon>
        <taxon>Prorocentraceae</taxon>
        <taxon>Prorocentrum</taxon>
    </lineage>
</organism>
<dbReference type="EMBL" id="CAUYUJ010014301">
    <property type="protein sequence ID" value="CAK0839530.1"/>
    <property type="molecule type" value="Genomic_DNA"/>
</dbReference>
<feature type="region of interest" description="Disordered" evidence="1">
    <location>
        <begin position="59"/>
        <end position="129"/>
    </location>
</feature>
<accession>A0ABN9T3N0</accession>
<proteinExistence type="predicted"/>
<dbReference type="Proteomes" id="UP001189429">
    <property type="component" value="Unassembled WGS sequence"/>
</dbReference>
<sequence>MDDWAPPASVKELPVCDAPFEALFEEGRSALPLALVPAEAPLPAPTVVQLLARPMPREARAPPSNFKILTPVPAPACGSERPSSAAGTEPLSSKGAPSKAAKAPTRSGAAEEVPDRRSSQEAQEEPTETLVPDITRWIIEPMCEQRLFVHFASEEVGVYETTLHFEMVGAEEERPEIPCERLEF</sequence>
<keyword evidence="3" id="KW-1185">Reference proteome</keyword>
<evidence type="ECO:0000256" key="1">
    <source>
        <dbReference type="SAM" id="MobiDB-lite"/>
    </source>
</evidence>
<name>A0ABN9T3N0_9DINO</name>
<protein>
    <submittedName>
        <fullName evidence="2">Uncharacterized protein</fullName>
    </submittedName>
</protein>
<gene>
    <name evidence="2" type="ORF">PCOR1329_LOCUS35185</name>
</gene>
<feature type="compositionally biased region" description="Low complexity" evidence="1">
    <location>
        <begin position="90"/>
        <end position="104"/>
    </location>
</feature>
<comment type="caution">
    <text evidence="2">The sequence shown here is derived from an EMBL/GenBank/DDBJ whole genome shotgun (WGS) entry which is preliminary data.</text>
</comment>
<reference evidence="2" key="1">
    <citation type="submission" date="2023-10" db="EMBL/GenBank/DDBJ databases">
        <authorList>
            <person name="Chen Y."/>
            <person name="Shah S."/>
            <person name="Dougan E. K."/>
            <person name="Thang M."/>
            <person name="Chan C."/>
        </authorList>
    </citation>
    <scope>NUCLEOTIDE SEQUENCE [LARGE SCALE GENOMIC DNA]</scope>
</reference>